<name>A0A0C9T3C6_SPHS4</name>
<sequence>SLVLLPECKTVAFCVFKEDIALASAVVREKLATNNDQKSKTFDGAQVLLLSHFADEIERLLFTIYNISYIFRPRYRLVSDNDLNEVARFLPITAKFGCGPLREQLEDLIRASLPFEAWTRRMTHQHALRVVAGCQRWLEHPSTNFYSEPFQLYQIMEENHKASIDETLLPWVVYYLFRRVRTEATGVATFAQPIGDIGLLTESDKSSLKIFGRKFDAVIDRDCQSTLKRLASARCPNGQCSSAKRMACFSEQIISWKKWAGHFCSATDPASVKMKKDPCASCQHIITTFYSPTDFFLSQASEIYASLFPEVEHDTQIYGSPNYLYHHPEDDELECYYLYKGKAAQREYCKPVGAERPKPKENRASRESFNILIVIRDCRSIPYHAHLWCIYDFGVTTLHLHTSKKGITKRVFTSNATYFCAFGIIRNAGYTFPADAEATGQTTDVERISEDAEGAADISQDRKRFRYALYLVPTFSNPTGTVLSAVRREKLIKLAAKHHILVICDDVYESLYDASVGGLPPLRLVAVDRAASVKRAISR</sequence>
<dbReference type="OrthoDB" id="691673at2759"/>
<dbReference type="EMBL" id="KN837698">
    <property type="protein sequence ID" value="KIJ23383.1"/>
    <property type="molecule type" value="Genomic_DNA"/>
</dbReference>
<feature type="non-terminal residue" evidence="2">
    <location>
        <position position="539"/>
    </location>
</feature>
<feature type="domain" description="Aminotransferase class I/classII large" evidence="1">
    <location>
        <begin position="466"/>
        <end position="512"/>
    </location>
</feature>
<dbReference type="Pfam" id="PF00155">
    <property type="entry name" value="Aminotran_1_2"/>
    <property type="match status" value="1"/>
</dbReference>
<dbReference type="InterPro" id="IPR015421">
    <property type="entry name" value="PyrdxlP-dep_Trfase_major"/>
</dbReference>
<dbReference type="InterPro" id="IPR015424">
    <property type="entry name" value="PyrdxlP-dep_Trfase"/>
</dbReference>
<evidence type="ECO:0000259" key="1">
    <source>
        <dbReference type="Pfam" id="PF00155"/>
    </source>
</evidence>
<dbReference type="Proteomes" id="UP000054279">
    <property type="component" value="Unassembled WGS sequence"/>
</dbReference>
<dbReference type="GO" id="GO:0047536">
    <property type="term" value="F:2-aminoadipate transaminase activity"/>
    <property type="evidence" value="ECO:0007669"/>
    <property type="project" value="TreeGrafter"/>
</dbReference>
<dbReference type="PANTHER" id="PTHR42858">
    <property type="entry name" value="AMINOTRANSFERASE"/>
    <property type="match status" value="1"/>
</dbReference>
<organism evidence="2 3">
    <name type="scientific">Sphaerobolus stellatus (strain SS14)</name>
    <dbReference type="NCBI Taxonomy" id="990650"/>
    <lineage>
        <taxon>Eukaryota</taxon>
        <taxon>Fungi</taxon>
        <taxon>Dikarya</taxon>
        <taxon>Basidiomycota</taxon>
        <taxon>Agaricomycotina</taxon>
        <taxon>Agaricomycetes</taxon>
        <taxon>Phallomycetidae</taxon>
        <taxon>Geastrales</taxon>
        <taxon>Sphaerobolaceae</taxon>
        <taxon>Sphaerobolus</taxon>
    </lineage>
</organism>
<evidence type="ECO:0000313" key="3">
    <source>
        <dbReference type="Proteomes" id="UP000054279"/>
    </source>
</evidence>
<dbReference type="GO" id="GO:0030170">
    <property type="term" value="F:pyridoxal phosphate binding"/>
    <property type="evidence" value="ECO:0007669"/>
    <property type="project" value="InterPro"/>
</dbReference>
<accession>A0A0C9T3C6</accession>
<gene>
    <name evidence="2" type="ORF">M422DRAFT_276053</name>
</gene>
<dbReference type="Gene3D" id="3.40.640.10">
    <property type="entry name" value="Type I PLP-dependent aspartate aminotransferase-like (Major domain)"/>
    <property type="match status" value="1"/>
</dbReference>
<keyword evidence="3" id="KW-1185">Reference proteome</keyword>
<dbReference type="HOGENOM" id="CLU_505860_0_0_1"/>
<dbReference type="PANTHER" id="PTHR42858:SF1">
    <property type="entry name" value="LD15494P"/>
    <property type="match status" value="1"/>
</dbReference>
<dbReference type="AlphaFoldDB" id="A0A0C9T3C6"/>
<proteinExistence type="predicted"/>
<dbReference type="SUPFAM" id="SSF53383">
    <property type="entry name" value="PLP-dependent transferases"/>
    <property type="match status" value="1"/>
</dbReference>
<evidence type="ECO:0000313" key="2">
    <source>
        <dbReference type="EMBL" id="KIJ23383.1"/>
    </source>
</evidence>
<dbReference type="InterPro" id="IPR004839">
    <property type="entry name" value="Aminotransferase_I/II_large"/>
</dbReference>
<protein>
    <recommendedName>
        <fullName evidence="1">Aminotransferase class I/classII large domain-containing protein</fullName>
    </recommendedName>
</protein>
<reference evidence="2 3" key="1">
    <citation type="submission" date="2014-06" db="EMBL/GenBank/DDBJ databases">
        <title>Evolutionary Origins and Diversification of the Mycorrhizal Mutualists.</title>
        <authorList>
            <consortium name="DOE Joint Genome Institute"/>
            <consortium name="Mycorrhizal Genomics Consortium"/>
            <person name="Kohler A."/>
            <person name="Kuo A."/>
            <person name="Nagy L.G."/>
            <person name="Floudas D."/>
            <person name="Copeland A."/>
            <person name="Barry K.W."/>
            <person name="Cichocki N."/>
            <person name="Veneault-Fourrey C."/>
            <person name="LaButti K."/>
            <person name="Lindquist E.A."/>
            <person name="Lipzen A."/>
            <person name="Lundell T."/>
            <person name="Morin E."/>
            <person name="Murat C."/>
            <person name="Riley R."/>
            <person name="Ohm R."/>
            <person name="Sun H."/>
            <person name="Tunlid A."/>
            <person name="Henrissat B."/>
            <person name="Grigoriev I.V."/>
            <person name="Hibbett D.S."/>
            <person name="Martin F."/>
        </authorList>
    </citation>
    <scope>NUCLEOTIDE SEQUENCE [LARGE SCALE GENOMIC DNA]</scope>
    <source>
        <strain evidence="2 3">SS14</strain>
    </source>
</reference>